<evidence type="ECO:0000256" key="3">
    <source>
        <dbReference type="ARBA" id="ARBA00022679"/>
    </source>
</evidence>
<evidence type="ECO:0000256" key="7">
    <source>
        <dbReference type="SAM" id="MobiDB-lite"/>
    </source>
</evidence>
<organism evidence="9 10">
    <name type="scientific">Apiotrichum porosum</name>
    <dbReference type="NCBI Taxonomy" id="105984"/>
    <lineage>
        <taxon>Eukaryota</taxon>
        <taxon>Fungi</taxon>
        <taxon>Dikarya</taxon>
        <taxon>Basidiomycota</taxon>
        <taxon>Agaricomycotina</taxon>
        <taxon>Tremellomycetes</taxon>
        <taxon>Trichosporonales</taxon>
        <taxon>Trichosporonaceae</taxon>
        <taxon>Apiotrichum</taxon>
    </lineage>
</organism>
<dbReference type="GO" id="GO:0008652">
    <property type="term" value="P:amino acid biosynthetic process"/>
    <property type="evidence" value="ECO:0007669"/>
    <property type="project" value="UniProtKB-KW"/>
</dbReference>
<dbReference type="NCBIfam" id="NF009395">
    <property type="entry name" value="PRK12755.1"/>
    <property type="match status" value="1"/>
</dbReference>
<dbReference type="RefSeq" id="XP_028479056.1">
    <property type="nucleotide sequence ID" value="XM_028620084.1"/>
</dbReference>
<dbReference type="AlphaFoldDB" id="A0A427Y5A9"/>
<evidence type="ECO:0000313" key="9">
    <source>
        <dbReference type="EMBL" id="RSH86271.1"/>
    </source>
</evidence>
<dbReference type="EMBL" id="RSCE01000002">
    <property type="protein sequence ID" value="RSH86271.1"/>
    <property type="molecule type" value="Genomic_DNA"/>
</dbReference>
<comment type="similarity">
    <text evidence="1 6">Belongs to the class-I DAHP synthase family.</text>
</comment>
<dbReference type="Pfam" id="PF00793">
    <property type="entry name" value="DAHP_synth_1"/>
    <property type="match status" value="1"/>
</dbReference>
<keyword evidence="4 6" id="KW-0057">Aromatic amino acid biosynthesis</keyword>
<dbReference type="InterPro" id="IPR013785">
    <property type="entry name" value="Aldolase_TIM"/>
</dbReference>
<dbReference type="EC" id="2.5.1.54" evidence="6"/>
<feature type="region of interest" description="Disordered" evidence="7">
    <location>
        <begin position="1"/>
        <end position="28"/>
    </location>
</feature>
<dbReference type="Gene3D" id="3.20.20.70">
    <property type="entry name" value="Aldolase class I"/>
    <property type="match status" value="1"/>
</dbReference>
<dbReference type="GO" id="GO:0009073">
    <property type="term" value="P:aromatic amino acid family biosynthetic process"/>
    <property type="evidence" value="ECO:0007669"/>
    <property type="project" value="UniProtKB-KW"/>
</dbReference>
<evidence type="ECO:0000313" key="10">
    <source>
        <dbReference type="Proteomes" id="UP000279236"/>
    </source>
</evidence>
<dbReference type="InterPro" id="IPR006219">
    <property type="entry name" value="DAHP_synth_1"/>
</dbReference>
<gene>
    <name evidence="9" type="ORF">EHS24_004509</name>
</gene>
<name>A0A427Y5A9_9TREE</name>
<keyword evidence="10" id="KW-1185">Reference proteome</keyword>
<evidence type="ECO:0000256" key="2">
    <source>
        <dbReference type="ARBA" id="ARBA00022605"/>
    </source>
</evidence>
<keyword evidence="3 6" id="KW-0808">Transferase</keyword>
<dbReference type="NCBIfam" id="TIGR00034">
    <property type="entry name" value="aroFGH"/>
    <property type="match status" value="1"/>
</dbReference>
<reference evidence="9 10" key="1">
    <citation type="submission" date="2018-11" db="EMBL/GenBank/DDBJ databases">
        <title>Genome sequence of Apiotrichum porosum DSM 27194.</title>
        <authorList>
            <person name="Aliyu H."/>
            <person name="Gorte O."/>
            <person name="Ochsenreither K."/>
        </authorList>
    </citation>
    <scope>NUCLEOTIDE SEQUENCE [LARGE SCALE GENOMIC DNA]</scope>
    <source>
        <strain evidence="9 10">DSM 27194</strain>
    </source>
</reference>
<evidence type="ECO:0000256" key="1">
    <source>
        <dbReference type="ARBA" id="ARBA00007985"/>
    </source>
</evidence>
<evidence type="ECO:0000256" key="6">
    <source>
        <dbReference type="PIRNR" id="PIRNR001361"/>
    </source>
</evidence>
<dbReference type="Proteomes" id="UP000279236">
    <property type="component" value="Unassembled WGS sequence"/>
</dbReference>
<dbReference type="GO" id="GO:0003849">
    <property type="term" value="F:3-deoxy-7-phosphoheptulonate synthase activity"/>
    <property type="evidence" value="ECO:0007669"/>
    <property type="project" value="UniProtKB-EC"/>
</dbReference>
<dbReference type="PIRSF" id="PIRSF001361">
    <property type="entry name" value="DAHP_synthase"/>
    <property type="match status" value="1"/>
</dbReference>
<dbReference type="InterPro" id="IPR006218">
    <property type="entry name" value="DAHP1/KDSA"/>
</dbReference>
<protein>
    <recommendedName>
        <fullName evidence="6">Phospho-2-dehydro-3-deoxyheptonate aldolase</fullName>
        <ecNumber evidence="6">2.5.1.54</ecNumber>
    </recommendedName>
</protein>
<dbReference type="GeneID" id="39589052"/>
<sequence length="391" mass="42184">MAYTPTSVREVRSPPPPESEPHSSSQLPELLDDRRVKNIRPLIPPQILVEELPLTLRGAQTVLDGRRQVEAIVKGDDDRLLVVVGPCSVHDPAQAIVYAKELAKYAEEAKEDLLIVMRVYFEKPRTTVGWKGLINDPDMNGTFQINRGLKMARKLMLDITELGLPTAGEFLDVISPQFLADLSSWGAIGARTTESQVHRELASALSMSVGFKNGTDGSIDIALDAIKAAAAGHTFLSVTKQGISAIVETNGNNSTHVILRGSTKGPNYAAEHVLATGQKLSKAGLNPRVMIDCSHGNSSKQHVKQIEVGNDIASQLASNEANANMIMGVMIESNINEGNQKIPVEGPAALKYGVSITDACISLEQTVPVLDALRAGIRARRQNNRNKHSSA</sequence>
<comment type="catalytic activity">
    <reaction evidence="5 6">
        <text>D-erythrose 4-phosphate + phosphoenolpyruvate + H2O = 7-phospho-2-dehydro-3-deoxy-D-arabino-heptonate + phosphate</text>
        <dbReference type="Rhea" id="RHEA:14717"/>
        <dbReference type="ChEBI" id="CHEBI:15377"/>
        <dbReference type="ChEBI" id="CHEBI:16897"/>
        <dbReference type="ChEBI" id="CHEBI:43474"/>
        <dbReference type="ChEBI" id="CHEBI:58394"/>
        <dbReference type="ChEBI" id="CHEBI:58702"/>
        <dbReference type="EC" id="2.5.1.54"/>
    </reaction>
</comment>
<dbReference type="SUPFAM" id="SSF51569">
    <property type="entry name" value="Aldolase"/>
    <property type="match status" value="1"/>
</dbReference>
<keyword evidence="2 6" id="KW-0028">Amino-acid biosynthesis</keyword>
<evidence type="ECO:0000259" key="8">
    <source>
        <dbReference type="Pfam" id="PF00793"/>
    </source>
</evidence>
<dbReference type="STRING" id="105984.A0A427Y5A9"/>
<dbReference type="GO" id="GO:0005737">
    <property type="term" value="C:cytoplasm"/>
    <property type="evidence" value="ECO:0007669"/>
    <property type="project" value="TreeGrafter"/>
</dbReference>
<accession>A0A427Y5A9</accession>
<proteinExistence type="inferred from homology"/>
<comment type="caution">
    <text evidence="9">The sequence shown here is derived from an EMBL/GenBank/DDBJ whole genome shotgun (WGS) entry which is preliminary data.</text>
</comment>
<dbReference type="OrthoDB" id="4699125at2759"/>
<evidence type="ECO:0000256" key="4">
    <source>
        <dbReference type="ARBA" id="ARBA00023141"/>
    </source>
</evidence>
<evidence type="ECO:0000256" key="5">
    <source>
        <dbReference type="ARBA" id="ARBA00047508"/>
    </source>
</evidence>
<dbReference type="PANTHER" id="PTHR21225">
    <property type="entry name" value="PHOSPHO-2-DEHYDRO-3-DEOXYHEPTONATE ALDOLASE DAHP SYNTHETASE"/>
    <property type="match status" value="1"/>
</dbReference>
<feature type="domain" description="DAHP synthetase I/KDSA" evidence="8">
    <location>
        <begin position="71"/>
        <end position="367"/>
    </location>
</feature>
<dbReference type="PANTHER" id="PTHR21225:SF20">
    <property type="entry name" value="PHOSPHO-2-DEHYDRO-3-DEOXYHEPTONATE ALDOLASE"/>
    <property type="match status" value="1"/>
</dbReference>
<dbReference type="FunFam" id="3.20.20.70:FF:000005">
    <property type="entry name" value="Phospho-2-dehydro-3-deoxyheptonate aldolase"/>
    <property type="match status" value="1"/>
</dbReference>